<evidence type="ECO:0000313" key="2">
    <source>
        <dbReference type="EMBL" id="PZE18164.1"/>
    </source>
</evidence>
<dbReference type="Proteomes" id="UP000249248">
    <property type="component" value="Unassembled WGS sequence"/>
</dbReference>
<dbReference type="Pfam" id="PF12695">
    <property type="entry name" value="Abhydrolase_5"/>
    <property type="match status" value="2"/>
</dbReference>
<gene>
    <name evidence="2" type="ORF">DNU06_05990</name>
</gene>
<feature type="domain" description="Alpha/beta hydrolase fold-5" evidence="1">
    <location>
        <begin position="203"/>
        <end position="237"/>
    </location>
</feature>
<evidence type="ECO:0000313" key="3">
    <source>
        <dbReference type="Proteomes" id="UP000249248"/>
    </source>
</evidence>
<keyword evidence="3" id="KW-1185">Reference proteome</keyword>
<feature type="domain" description="Alpha/beta hydrolase fold-5" evidence="1">
    <location>
        <begin position="57"/>
        <end position="188"/>
    </location>
</feature>
<accession>A0A2W1N2S4</accession>
<dbReference type="AlphaFoldDB" id="A0A2W1N2S4"/>
<dbReference type="RefSeq" id="WP_111062317.1">
    <property type="nucleotide sequence ID" value="NZ_JBHUCU010000002.1"/>
</dbReference>
<evidence type="ECO:0000259" key="1">
    <source>
        <dbReference type="Pfam" id="PF12695"/>
    </source>
</evidence>
<dbReference type="OrthoDB" id="59888at2"/>
<dbReference type="EMBL" id="QKSB01000002">
    <property type="protein sequence ID" value="PZE18164.1"/>
    <property type="molecule type" value="Genomic_DNA"/>
</dbReference>
<dbReference type="InterPro" id="IPR029058">
    <property type="entry name" value="AB_hydrolase_fold"/>
</dbReference>
<sequence length="253" mass="27413">MYLLNPIQKILLLLLLSGIFSCSYLPEEKVGAGDLILEETADYILLKSAFVDVSKAGIVFYPGGLVDPHAYITSFKDLVLEDNRVVVILKVSANLAILNSKKASSVISEVTYINQWIVGGHSLGGSTACIDVFNHPDNFKGLFLLAAYSVNDLAAYNLPCVSITASHDEVLELASFNENKVNLPEEINISSPAELPIGSTVGKTIYYEIEGGTHAQFGNYGSQEGDGMAIISPDAQQLLVIKMLQKFLLINQL</sequence>
<protein>
    <recommendedName>
        <fullName evidence="1">Alpha/beta hydrolase fold-5 domain-containing protein</fullName>
    </recommendedName>
</protein>
<reference evidence="2 3" key="1">
    <citation type="submission" date="2018-06" db="EMBL/GenBank/DDBJ databases">
        <title>The draft genome sequence of Crocinitomix sp. SM1701.</title>
        <authorList>
            <person name="Zhang X."/>
        </authorList>
    </citation>
    <scope>NUCLEOTIDE SEQUENCE [LARGE SCALE GENOMIC DNA]</scope>
    <source>
        <strain evidence="2 3">SM1701</strain>
    </source>
</reference>
<organism evidence="2 3">
    <name type="scientific">Putridiphycobacter roseus</name>
    <dbReference type="NCBI Taxonomy" id="2219161"/>
    <lineage>
        <taxon>Bacteria</taxon>
        <taxon>Pseudomonadati</taxon>
        <taxon>Bacteroidota</taxon>
        <taxon>Flavobacteriia</taxon>
        <taxon>Flavobacteriales</taxon>
        <taxon>Crocinitomicaceae</taxon>
        <taxon>Putridiphycobacter</taxon>
    </lineage>
</organism>
<proteinExistence type="predicted"/>
<comment type="caution">
    <text evidence="2">The sequence shown here is derived from an EMBL/GenBank/DDBJ whole genome shotgun (WGS) entry which is preliminary data.</text>
</comment>
<dbReference type="SUPFAM" id="SSF53474">
    <property type="entry name" value="alpha/beta-Hydrolases"/>
    <property type="match status" value="1"/>
</dbReference>
<dbReference type="InterPro" id="IPR029059">
    <property type="entry name" value="AB_hydrolase_5"/>
</dbReference>
<name>A0A2W1N2S4_9FLAO</name>
<dbReference type="GO" id="GO:0016787">
    <property type="term" value="F:hydrolase activity"/>
    <property type="evidence" value="ECO:0007669"/>
    <property type="project" value="InterPro"/>
</dbReference>
<dbReference type="Gene3D" id="3.40.50.1820">
    <property type="entry name" value="alpha/beta hydrolase"/>
    <property type="match status" value="1"/>
</dbReference>